<accession>A0A0L6UU43</accession>
<dbReference type="EMBL" id="LAVV01008730">
    <property type="protein sequence ID" value="KNZ52066.1"/>
    <property type="molecule type" value="Genomic_DNA"/>
</dbReference>
<dbReference type="Proteomes" id="UP000037035">
    <property type="component" value="Unassembled WGS sequence"/>
</dbReference>
<feature type="compositionally biased region" description="Polar residues" evidence="1">
    <location>
        <begin position="82"/>
        <end position="91"/>
    </location>
</feature>
<protein>
    <submittedName>
        <fullName evidence="2">Uncharacterized protein</fullName>
    </submittedName>
</protein>
<evidence type="ECO:0000313" key="3">
    <source>
        <dbReference type="Proteomes" id="UP000037035"/>
    </source>
</evidence>
<feature type="compositionally biased region" description="Low complexity" evidence="1">
    <location>
        <begin position="101"/>
        <end position="123"/>
    </location>
</feature>
<dbReference type="AlphaFoldDB" id="A0A0L6UU43"/>
<gene>
    <name evidence="2" type="ORF">VP01_3705g1</name>
</gene>
<sequence length="545" mass="61953">MASVADIQAIISAAMDAQAKHLQEQLNSRDEVISKLMSKVGLDDDSSAVTTSGTPIRSKARPDGTSSQSKKGKASTAAGLGVSTSTPTRPNGPSPRRSASGQQTPKTKQQKTPTSQKKQSTGTPKTTSPVIFFLNLGTHTWLIFLFQDALYVHIKIIWNLLEQKSIPGPPHPNTLTEFNSRFSDAEEIAQIVENVQGAPLVPVKEIISLKALRLGQRKIGQGIVNLDDFLWSIPRLLLLVLDYFFWGQTLTTHQHLFLMKPADKLPSNRFGKLQQVLTITMSTSCKKIDTKGKRRKLANSVQMKNEGYFPSKGPKLQDTQLKFALAQRLPKKYQRMISDVNAHSDDEYNPSKGCYYIKKLKFQLENATQFFHRLDAAMLVSDQLEKKQPPKGLPLDFYDPDWFKNLLPQQRIDVADTHQVSLLPNATHLLQGKQVPSEKLTKKQFNAKFFDQLSAPYDLTQKSRTTMTTKKRMMRMIQAMWARRLTWITLWGVGVEDKYEESDQEDKEFVEEVMYSGNYDEYDKEEEDARDQRYNDMVLDEDQVW</sequence>
<dbReference type="VEuPathDB" id="FungiDB:VP01_3705g1"/>
<feature type="region of interest" description="Disordered" evidence="1">
    <location>
        <begin position="521"/>
        <end position="545"/>
    </location>
</feature>
<evidence type="ECO:0000256" key="1">
    <source>
        <dbReference type="SAM" id="MobiDB-lite"/>
    </source>
</evidence>
<organism evidence="2 3">
    <name type="scientific">Puccinia sorghi</name>
    <dbReference type="NCBI Taxonomy" id="27349"/>
    <lineage>
        <taxon>Eukaryota</taxon>
        <taxon>Fungi</taxon>
        <taxon>Dikarya</taxon>
        <taxon>Basidiomycota</taxon>
        <taxon>Pucciniomycotina</taxon>
        <taxon>Pucciniomycetes</taxon>
        <taxon>Pucciniales</taxon>
        <taxon>Pucciniaceae</taxon>
        <taxon>Puccinia</taxon>
    </lineage>
</organism>
<proteinExistence type="predicted"/>
<evidence type="ECO:0000313" key="2">
    <source>
        <dbReference type="EMBL" id="KNZ52066.1"/>
    </source>
</evidence>
<comment type="caution">
    <text evidence="2">The sequence shown here is derived from an EMBL/GenBank/DDBJ whole genome shotgun (WGS) entry which is preliminary data.</text>
</comment>
<keyword evidence="3" id="KW-1185">Reference proteome</keyword>
<feature type="region of interest" description="Disordered" evidence="1">
    <location>
        <begin position="38"/>
        <end position="125"/>
    </location>
</feature>
<dbReference type="OrthoDB" id="2505972at2759"/>
<reference evidence="2 3" key="1">
    <citation type="submission" date="2015-08" db="EMBL/GenBank/DDBJ databases">
        <title>Next Generation Sequencing and Analysis of the Genome of Puccinia sorghi L Schw, the Causal Agent of Maize Common Rust.</title>
        <authorList>
            <person name="Rochi L."/>
            <person name="Burguener G."/>
            <person name="Darino M."/>
            <person name="Turjanski A."/>
            <person name="Kreff E."/>
            <person name="Dieguez M.J."/>
            <person name="Sacco F."/>
        </authorList>
    </citation>
    <scope>NUCLEOTIDE SEQUENCE [LARGE SCALE GENOMIC DNA]</scope>
    <source>
        <strain evidence="2 3">RO10H11247</strain>
    </source>
</reference>
<name>A0A0L6UU43_9BASI</name>